<keyword evidence="6 9" id="KW-0040">ANK repeat</keyword>
<dbReference type="Gene3D" id="2.60.40.2660">
    <property type="match status" value="1"/>
</dbReference>
<reference evidence="13" key="1">
    <citation type="submission" date="2025-08" db="UniProtKB">
        <authorList>
            <consortium name="Ensembl"/>
        </authorList>
    </citation>
    <scope>IDENTIFICATION</scope>
</reference>
<feature type="compositionally biased region" description="Polar residues" evidence="10">
    <location>
        <begin position="1643"/>
        <end position="1659"/>
    </location>
</feature>
<dbReference type="InterPro" id="IPR011029">
    <property type="entry name" value="DEATH-like_dom_sf"/>
</dbReference>
<feature type="repeat" description="ANK" evidence="9">
    <location>
        <begin position="361"/>
        <end position="393"/>
    </location>
</feature>
<dbReference type="PROSITE" id="PS51145">
    <property type="entry name" value="ZU5"/>
    <property type="match status" value="2"/>
</dbReference>
<dbReference type="Pfam" id="PF17809">
    <property type="entry name" value="UPA_2"/>
    <property type="match status" value="1"/>
</dbReference>
<evidence type="ECO:0000313" key="13">
    <source>
        <dbReference type="Ensembl" id="ENSCRFP00000021061.1"/>
    </source>
</evidence>
<protein>
    <submittedName>
        <fullName evidence="13">Ankyrin 2</fullName>
    </submittedName>
</protein>
<feature type="repeat" description="ANK" evidence="9">
    <location>
        <begin position="658"/>
        <end position="690"/>
    </location>
</feature>
<dbReference type="GO" id="GO:0007165">
    <property type="term" value="P:signal transduction"/>
    <property type="evidence" value="ECO:0007669"/>
    <property type="project" value="InterPro"/>
</dbReference>
<keyword evidence="5" id="KW-0677">Repeat</keyword>
<feature type="region of interest" description="Disordered" evidence="10">
    <location>
        <begin position="1"/>
        <end position="30"/>
    </location>
</feature>
<feature type="repeat" description="ANK" evidence="9">
    <location>
        <begin position="460"/>
        <end position="492"/>
    </location>
</feature>
<feature type="repeat" description="ANK" evidence="9">
    <location>
        <begin position="691"/>
        <end position="723"/>
    </location>
</feature>
<accession>A0A8C3RGH5</accession>
<dbReference type="FunFam" id="1.10.533.10:FF:000002">
    <property type="entry name" value="Ankyrin-3 isoform 2"/>
    <property type="match status" value="1"/>
</dbReference>
<evidence type="ECO:0000256" key="7">
    <source>
        <dbReference type="ARBA" id="ARBA00023136"/>
    </source>
</evidence>
<feature type="repeat" description="ANK" evidence="9">
    <location>
        <begin position="493"/>
        <end position="525"/>
    </location>
</feature>
<feature type="repeat" description="ANK" evidence="9">
    <location>
        <begin position="328"/>
        <end position="360"/>
    </location>
</feature>
<evidence type="ECO:0000313" key="14">
    <source>
        <dbReference type="Proteomes" id="UP000694396"/>
    </source>
</evidence>
<dbReference type="FunFam" id="1.25.40.20:FF:000489">
    <property type="entry name" value="Ankyrin 2"/>
    <property type="match status" value="1"/>
</dbReference>
<keyword evidence="8" id="KW-0206">Cytoskeleton</keyword>
<evidence type="ECO:0000259" key="12">
    <source>
        <dbReference type="PROSITE" id="PS51145"/>
    </source>
</evidence>
<feature type="compositionally biased region" description="Basic and acidic residues" evidence="10">
    <location>
        <begin position="1735"/>
        <end position="1746"/>
    </location>
</feature>
<dbReference type="FunFam" id="2.60.220.30:FF:000005">
    <property type="entry name" value="Ankyrin-2 isoform 2"/>
    <property type="match status" value="1"/>
</dbReference>
<dbReference type="SMART" id="SM00218">
    <property type="entry name" value="ZU5"/>
    <property type="match status" value="1"/>
</dbReference>
<evidence type="ECO:0000256" key="10">
    <source>
        <dbReference type="SAM" id="MobiDB-lite"/>
    </source>
</evidence>
<dbReference type="GO" id="GO:0016020">
    <property type="term" value="C:membrane"/>
    <property type="evidence" value="ECO:0007669"/>
    <property type="project" value="UniProtKB-SubCell"/>
</dbReference>
<evidence type="ECO:0000256" key="2">
    <source>
        <dbReference type="ARBA" id="ARBA00004370"/>
    </source>
</evidence>
<reference evidence="13" key="2">
    <citation type="submission" date="2025-09" db="UniProtKB">
        <authorList>
            <consortium name="Ensembl"/>
        </authorList>
    </citation>
    <scope>IDENTIFICATION</scope>
</reference>
<feature type="repeat" description="ANK" evidence="9">
    <location>
        <begin position="625"/>
        <end position="657"/>
    </location>
</feature>
<dbReference type="GO" id="GO:0005856">
    <property type="term" value="C:cytoskeleton"/>
    <property type="evidence" value="ECO:0007669"/>
    <property type="project" value="UniProtKB-SubCell"/>
</dbReference>
<dbReference type="PROSITE" id="PS50017">
    <property type="entry name" value="DEATH_DOMAIN"/>
    <property type="match status" value="1"/>
</dbReference>
<evidence type="ECO:0000259" key="11">
    <source>
        <dbReference type="PROSITE" id="PS50017"/>
    </source>
</evidence>
<feature type="repeat" description="ANK" evidence="9">
    <location>
        <begin position="724"/>
        <end position="756"/>
    </location>
</feature>
<dbReference type="Gene3D" id="1.25.40.20">
    <property type="entry name" value="Ankyrin repeat-containing domain"/>
    <property type="match status" value="3"/>
</dbReference>
<dbReference type="SUPFAM" id="SSF48403">
    <property type="entry name" value="Ankyrin repeat"/>
    <property type="match status" value="3"/>
</dbReference>
<dbReference type="InterPro" id="IPR000488">
    <property type="entry name" value="Death_dom"/>
</dbReference>
<dbReference type="Gene3D" id="2.60.220.30">
    <property type="match status" value="3"/>
</dbReference>
<feature type="repeat" description="ANK" evidence="9">
    <location>
        <begin position="262"/>
        <end position="294"/>
    </location>
</feature>
<dbReference type="PRINTS" id="PR01415">
    <property type="entry name" value="ANKYRIN"/>
</dbReference>
<dbReference type="InterPro" id="IPR036770">
    <property type="entry name" value="Ankyrin_rpt-contain_sf"/>
</dbReference>
<feature type="repeat" description="ANK" evidence="9">
    <location>
        <begin position="427"/>
        <end position="459"/>
    </location>
</feature>
<feature type="region of interest" description="Disordered" evidence="10">
    <location>
        <begin position="1566"/>
        <end position="1612"/>
    </location>
</feature>
<dbReference type="SMART" id="SM00005">
    <property type="entry name" value="DEATH"/>
    <property type="match status" value="1"/>
</dbReference>
<dbReference type="PROSITE" id="PS50088">
    <property type="entry name" value="ANK_REPEAT"/>
    <property type="match status" value="19"/>
</dbReference>
<dbReference type="FunFam" id="2.60.220.30:FF:000001">
    <property type="entry name" value="Ankyrin-3 isoform 2"/>
    <property type="match status" value="1"/>
</dbReference>
<dbReference type="Pfam" id="PF00531">
    <property type="entry name" value="Death"/>
    <property type="match status" value="1"/>
</dbReference>
<dbReference type="CDD" id="cd08804">
    <property type="entry name" value="Death_ank2"/>
    <property type="match status" value="1"/>
</dbReference>
<feature type="domain" description="ZU5" evidence="12">
    <location>
        <begin position="944"/>
        <end position="1132"/>
    </location>
</feature>
<feature type="repeat" description="ANK" evidence="9">
    <location>
        <begin position="93"/>
        <end position="125"/>
    </location>
</feature>
<feature type="domain" description="Death" evidence="11">
    <location>
        <begin position="1447"/>
        <end position="1531"/>
    </location>
</feature>
<feature type="compositionally biased region" description="Polar residues" evidence="10">
    <location>
        <begin position="1597"/>
        <end position="1608"/>
    </location>
</feature>
<dbReference type="InterPro" id="IPR002110">
    <property type="entry name" value="Ankyrin_rpt"/>
</dbReference>
<evidence type="ECO:0000256" key="5">
    <source>
        <dbReference type="ARBA" id="ARBA00022737"/>
    </source>
</evidence>
<keyword evidence="14" id="KW-1185">Reference proteome</keyword>
<dbReference type="SMART" id="SM00248">
    <property type="entry name" value="ANK"/>
    <property type="match status" value="22"/>
</dbReference>
<feature type="repeat" description="ANK" evidence="9">
    <location>
        <begin position="60"/>
        <end position="92"/>
    </location>
</feature>
<evidence type="ECO:0000256" key="4">
    <source>
        <dbReference type="ARBA" id="ARBA00022553"/>
    </source>
</evidence>
<evidence type="ECO:0000256" key="9">
    <source>
        <dbReference type="PROSITE-ProRule" id="PRU00023"/>
    </source>
</evidence>
<comment type="subcellular location">
    <subcellularLocation>
        <location evidence="1">Cytoplasm</location>
        <location evidence="1">Cytoskeleton</location>
    </subcellularLocation>
    <subcellularLocation>
        <location evidence="2">Membrane</location>
    </subcellularLocation>
</comment>
<dbReference type="SUPFAM" id="SSF47986">
    <property type="entry name" value="DEATH domain"/>
    <property type="match status" value="1"/>
</dbReference>
<feature type="repeat" description="ANK" evidence="9">
    <location>
        <begin position="559"/>
        <end position="591"/>
    </location>
</feature>
<dbReference type="Ensembl" id="ENSCRFT00000021774.1">
    <property type="protein sequence ID" value="ENSCRFP00000021061.1"/>
    <property type="gene ID" value="ENSCRFG00000001579.1"/>
</dbReference>
<dbReference type="FunFam" id="1.25.40.20:FF:000002">
    <property type="entry name" value="Ankyrin-2 isoform 2"/>
    <property type="match status" value="1"/>
</dbReference>
<dbReference type="InterPro" id="IPR000906">
    <property type="entry name" value="ZU5_dom"/>
</dbReference>
<feature type="repeat" description="ANK" evidence="9">
    <location>
        <begin position="394"/>
        <end position="426"/>
    </location>
</feature>
<feature type="repeat" description="ANK" evidence="9">
    <location>
        <begin position="229"/>
        <end position="261"/>
    </location>
</feature>
<organism evidence="13 14">
    <name type="scientific">Cyanoderma ruficeps</name>
    <name type="common">rufous-capped babbler</name>
    <dbReference type="NCBI Taxonomy" id="181631"/>
    <lineage>
        <taxon>Eukaryota</taxon>
        <taxon>Metazoa</taxon>
        <taxon>Chordata</taxon>
        <taxon>Craniata</taxon>
        <taxon>Vertebrata</taxon>
        <taxon>Euteleostomi</taxon>
        <taxon>Archelosauria</taxon>
        <taxon>Archosauria</taxon>
        <taxon>Dinosauria</taxon>
        <taxon>Saurischia</taxon>
        <taxon>Theropoda</taxon>
        <taxon>Coelurosauria</taxon>
        <taxon>Aves</taxon>
        <taxon>Neognathae</taxon>
        <taxon>Neoaves</taxon>
        <taxon>Telluraves</taxon>
        <taxon>Australaves</taxon>
        <taxon>Passeriformes</taxon>
        <taxon>Sylvioidea</taxon>
        <taxon>Timaliidae</taxon>
        <taxon>Cyanoderma</taxon>
    </lineage>
</organism>
<dbReference type="InterPro" id="IPR051165">
    <property type="entry name" value="Multifunctional_ANK_Repeat"/>
</dbReference>
<dbReference type="Pfam" id="PF00791">
    <property type="entry name" value="ZU5"/>
    <property type="match status" value="3"/>
</dbReference>
<dbReference type="PANTHER" id="PTHR24123">
    <property type="entry name" value="ANKYRIN REPEAT-CONTAINING"/>
    <property type="match status" value="1"/>
</dbReference>
<evidence type="ECO:0000256" key="1">
    <source>
        <dbReference type="ARBA" id="ARBA00004245"/>
    </source>
</evidence>
<dbReference type="Proteomes" id="UP000694396">
    <property type="component" value="Unplaced"/>
</dbReference>
<feature type="compositionally biased region" description="Polar residues" evidence="10">
    <location>
        <begin position="1667"/>
        <end position="1678"/>
    </location>
</feature>
<name>A0A8C3RGH5_9PASS</name>
<dbReference type="FunFam" id="1.25.40.20:FF:000003">
    <property type="entry name" value="Ankyrin, isoform B"/>
    <property type="match status" value="1"/>
</dbReference>
<dbReference type="PROSITE" id="PS50297">
    <property type="entry name" value="ANK_REP_REGION"/>
    <property type="match status" value="19"/>
</dbReference>
<evidence type="ECO:0000256" key="8">
    <source>
        <dbReference type="ARBA" id="ARBA00023212"/>
    </source>
</evidence>
<feature type="repeat" description="ANK" evidence="9">
    <location>
        <begin position="295"/>
        <end position="327"/>
    </location>
</feature>
<dbReference type="InterPro" id="IPR040745">
    <property type="entry name" value="Ankyrin_UPA"/>
</dbReference>
<sequence>MEAAQKSDGGEKCNGGSQRRKRPKKSDSNASFLRAARAGNLDKVVEYLKSGIDINTCNQNGLNALHLAAKEGHVGLVQELLERGSAVDSATKKGNTALHIASLAGQAEVVKVLVKEGANINAQSQNGFTPLYMAAQENHIEVVKYLLENGANQSTATEDGFTPLAVALQQGHNQAVAILLENDTKGKVRLPALHIAARKDDTKSAALLLQNDHNADVQSKMMVNRTTESGFTPLHIAAHYGNVNVATLLLNRGAAVDFTARNGITPLHVASKRGNTNMVKLLLDRGGQIDAKTRDGLTPLHCAARSGHDQVVELLLERGAPLLARTKNGLSPLHMAAQGDHVECVKHLLQHKAPVDDVTLDYLTALHVAAHCGHYRVTKLLLDKRANPNARALNGFTPLHIACKKNRIKVMELLVKYGASIQAITESGLTPIHVAAFMGHLNIVLLLLQNGASPDVTNIRGETALHMAARAGQVEVVRCLLRNGALVDARAREEQTPLHIASRLGKTEIVQLLLQHMAHPDAATTNGYTPLHISAREGQLDVASVLLEAGASHSMSTKKGFTPLHVAAKYGSLEVAKLLLQRRACPDSAGKNGYTPLHIAAKKNQMQIATTLLNYGAETNILTKQGVTPLHLASQEGHTDMVTLLLEKGSNIHVATKAGLTSLHLAAQEDKVNVAEILTKHGANQDAQTKLGYTPLIVACHYGNIKMVNFLLKHGANVNAKTKNGYTPLHQAAQQGHTHIINVLLQHGAKPNAITTNGNTALAIARRLGYISVVDTLKVVTEEITTTTTTVTEKHKLNVPETMTEVLDVSDEEGDDTMTGDGGEYLRPEDLRELGDDSLPSSQFLDGMNYLRYSLEGGRSDSLRSFSSDRSHTLSHASYLRDSAMIDDTVVIPSQQVTTLGKEAERNSYRLSLGPEILDNVALSSSPIHSGCSSPCLDLDNSSFLVSFMVDARGGAMRGCRHNGLRIIIPPRKCTAPTRVTCRLVKRHRLATMPPMVEGEGLASRLIEVGPSGAQFLGKLHLPTAPPPLNEGESLVSRILQLGPPGTKFLGPVIVEIPHFAALRGKERELVILRSENGDSWKEHFCEYTEDELNEILNGMDEVLDTPEELEKKRICRIITRDFPQYFAVVSRIKQDSNLIGPEGGVLSSTVVPQVQAVFPEGALTKRIRVGLQAQPMHTELTKKILGNKATFSPIVTLEPRRRKFHKPITMTIPVPKASSDGLMNGYGGDTPTLRLLCSITGGTTPAQWEDITGTTPLTFVNECVSFTTNVSARFWLIDCRQTQESVTFASQVYREIICVPYMAKFVVFAKSHDPIEARLRCFCMTDDKVDKTLEQQENFAEVARSRDVEVLEGKPIYVDCFGNLVPLTKSGQHHIFSFFAFKENRLPLFVKVRDSTQEPCGRLSFMKEPKSTRGLVHQAICNLNITLPIYTKVDPTSEKNDDQERTEERLAHIADHLGFSWTELARELDFTEEQIHQIRIENPNSLQDQSHALLKYWLERDGKHATDTNLTQCLTKINRMDIVHLMETSGIEPMQGHGTRTYADTEQSLALDHSEGFSALQEEVYSSRHKQEQQRISKDGEPTEHPPLVSEEDVSVSYSPFQDSTPRSEAEVSMAELLRQAHKEQVEAEFSGKPQDVPGKPSASQQEYFVTTPGTEQSVGAGKAASGNSAHSSTAKGESQRAPPQPPASAQRGHSPIVQEPEEPQLHRESPSPRRSSLVIVESTEEQAENSARGYEEESLEKADNMPEMPPETVTEEQYTDEHGHTVVKKVTRKIIRRYVAPDGVEKEEVLMQGTPQAPVTVEEGDGYSKVVKRVVLKSGSEHSEVGYKNCFRAG</sequence>
<dbReference type="FunFam" id="2.60.220.30:FF:000007">
    <property type="entry name" value="Ankyrin-2 isoform 2"/>
    <property type="match status" value="1"/>
</dbReference>
<proteinExistence type="predicted"/>
<keyword evidence="3" id="KW-0963">Cytoplasm</keyword>
<feature type="compositionally biased region" description="Basic and acidic residues" evidence="10">
    <location>
        <begin position="1566"/>
        <end position="1585"/>
    </location>
</feature>
<dbReference type="Pfam" id="PF00023">
    <property type="entry name" value="Ank"/>
    <property type="match status" value="4"/>
</dbReference>
<feature type="repeat" description="ANK" evidence="9">
    <location>
        <begin position="592"/>
        <end position="624"/>
    </location>
</feature>
<keyword evidence="4" id="KW-0597">Phosphoprotein</keyword>
<keyword evidence="7" id="KW-0472">Membrane</keyword>
<dbReference type="FunFam" id="2.60.40.2660:FF:000001">
    <property type="entry name" value="Ankyrin-3 isoform 2"/>
    <property type="match status" value="1"/>
</dbReference>
<dbReference type="Gene3D" id="1.10.533.10">
    <property type="entry name" value="Death Domain, Fas"/>
    <property type="match status" value="1"/>
</dbReference>
<dbReference type="PANTHER" id="PTHR24123:SF49">
    <property type="entry name" value="ANKYRIN-2-LIKE ISOFORM X1"/>
    <property type="match status" value="1"/>
</dbReference>
<feature type="repeat" description="ANK" evidence="9">
    <location>
        <begin position="126"/>
        <end position="158"/>
    </location>
</feature>
<feature type="region of interest" description="Disordered" evidence="10">
    <location>
        <begin position="1624"/>
        <end position="1765"/>
    </location>
</feature>
<dbReference type="Pfam" id="PF12796">
    <property type="entry name" value="Ank_2"/>
    <property type="match status" value="5"/>
</dbReference>
<evidence type="ECO:0000256" key="3">
    <source>
        <dbReference type="ARBA" id="ARBA00022490"/>
    </source>
</evidence>
<feature type="repeat" description="ANK" evidence="9">
    <location>
        <begin position="526"/>
        <end position="558"/>
    </location>
</feature>
<feature type="domain" description="ZU5" evidence="12">
    <location>
        <begin position="1134"/>
        <end position="1280"/>
    </location>
</feature>
<evidence type="ECO:0000256" key="6">
    <source>
        <dbReference type="ARBA" id="ARBA00023043"/>
    </source>
</evidence>
<dbReference type="Pfam" id="PF13637">
    <property type="entry name" value="Ank_4"/>
    <property type="match status" value="1"/>
</dbReference>